<gene>
    <name evidence="1" type="ORF">CLV63_110153</name>
</gene>
<dbReference type="InterPro" id="IPR004378">
    <property type="entry name" value="F420H2_quin_Rdtase"/>
</dbReference>
<reference evidence="1 2" key="1">
    <citation type="submission" date="2018-03" db="EMBL/GenBank/DDBJ databases">
        <title>Genomic Encyclopedia of Archaeal and Bacterial Type Strains, Phase II (KMG-II): from individual species to whole genera.</title>
        <authorList>
            <person name="Goeker M."/>
        </authorList>
    </citation>
    <scope>NUCLEOTIDE SEQUENCE [LARGE SCALE GENOMIC DNA]</scope>
    <source>
        <strain evidence="1 2">DSM 45312</strain>
    </source>
</reference>
<dbReference type="Pfam" id="PF04075">
    <property type="entry name" value="F420H2_quin_red"/>
    <property type="match status" value="1"/>
</dbReference>
<proteinExistence type="predicted"/>
<dbReference type="AlphaFoldDB" id="A0A2P8DI02"/>
<evidence type="ECO:0000313" key="2">
    <source>
        <dbReference type="Proteomes" id="UP000240542"/>
    </source>
</evidence>
<keyword evidence="2" id="KW-1185">Reference proteome</keyword>
<dbReference type="Gene3D" id="2.30.110.10">
    <property type="entry name" value="Electron Transport, Fmn-binding Protein, Chain A"/>
    <property type="match status" value="1"/>
</dbReference>
<dbReference type="InterPro" id="IPR012349">
    <property type="entry name" value="Split_barrel_FMN-bd"/>
</dbReference>
<comment type="caution">
    <text evidence="1">The sequence shown here is derived from an EMBL/GenBank/DDBJ whole genome shotgun (WGS) entry which is preliminary data.</text>
</comment>
<sequence>MEGTGLREMAMANGTGRFPTTRVRRTLNTVLGGLVKYGVAAPQLHLLTTRGRTSGFLRSTPIILVENAQGRFLVAPYGPVGWVRNIRGDGFGTLRRGGWIELISVTEVGPERAAPVLREYLDHPRAACVGDHFEVSPHDPIGAFEKIAANHPVFEIVRSTTVRL</sequence>
<accession>A0A2P8DI02</accession>
<name>A0A2P8DI02_9ACTN</name>
<dbReference type="EMBL" id="PYGA01000010">
    <property type="protein sequence ID" value="PSK96854.1"/>
    <property type="molecule type" value="Genomic_DNA"/>
</dbReference>
<dbReference type="GO" id="GO:0016491">
    <property type="term" value="F:oxidoreductase activity"/>
    <property type="evidence" value="ECO:0007669"/>
    <property type="project" value="InterPro"/>
</dbReference>
<protein>
    <submittedName>
        <fullName evidence="1">Uncharacterized protein DUF385</fullName>
    </submittedName>
</protein>
<dbReference type="Proteomes" id="UP000240542">
    <property type="component" value="Unassembled WGS sequence"/>
</dbReference>
<organism evidence="1 2">
    <name type="scientific">Murinocardiopsis flavida</name>
    <dbReference type="NCBI Taxonomy" id="645275"/>
    <lineage>
        <taxon>Bacteria</taxon>
        <taxon>Bacillati</taxon>
        <taxon>Actinomycetota</taxon>
        <taxon>Actinomycetes</taxon>
        <taxon>Streptosporangiales</taxon>
        <taxon>Nocardiopsidaceae</taxon>
        <taxon>Murinocardiopsis</taxon>
    </lineage>
</organism>
<evidence type="ECO:0000313" key="1">
    <source>
        <dbReference type="EMBL" id="PSK96854.1"/>
    </source>
</evidence>